<organism evidence="1">
    <name type="scientific">uncultured Caudovirales phage</name>
    <dbReference type="NCBI Taxonomy" id="2100421"/>
    <lineage>
        <taxon>Viruses</taxon>
        <taxon>Duplodnaviria</taxon>
        <taxon>Heunggongvirae</taxon>
        <taxon>Uroviricota</taxon>
        <taxon>Caudoviricetes</taxon>
        <taxon>Peduoviridae</taxon>
        <taxon>Maltschvirus</taxon>
        <taxon>Maltschvirus maltsch</taxon>
    </lineage>
</organism>
<sequence>MGRHKGLGPDDYRKLADEGLTMSEASIRLGVKRQSVWAMSKRYGITFTEGKKGRKKIDRGGK</sequence>
<dbReference type="EMBL" id="LR796806">
    <property type="protein sequence ID" value="CAB4167097.1"/>
    <property type="molecule type" value="Genomic_DNA"/>
</dbReference>
<reference evidence="1" key="1">
    <citation type="submission" date="2020-04" db="EMBL/GenBank/DDBJ databases">
        <authorList>
            <person name="Chiriac C."/>
            <person name="Salcher M."/>
            <person name="Ghai R."/>
            <person name="Kavagutti S V."/>
        </authorList>
    </citation>
    <scope>NUCLEOTIDE SEQUENCE</scope>
</reference>
<accession>A0A6J5P7E2</accession>
<proteinExistence type="predicted"/>
<gene>
    <name evidence="1" type="ORF">UFOVP858_11</name>
</gene>
<name>A0A6J5P7E2_9CAUD</name>
<protein>
    <submittedName>
        <fullName evidence="1">Uncharacterized protein</fullName>
    </submittedName>
</protein>
<evidence type="ECO:0000313" key="1">
    <source>
        <dbReference type="EMBL" id="CAB4167097.1"/>
    </source>
</evidence>